<reference evidence="3 4" key="1">
    <citation type="submission" date="2017-04" db="EMBL/GenBank/DDBJ databases">
        <authorList>
            <person name="Afonso C.L."/>
            <person name="Miller P.J."/>
            <person name="Scott M.A."/>
            <person name="Spackman E."/>
            <person name="Goraichik I."/>
            <person name="Dimitrov K.M."/>
            <person name="Suarez D.L."/>
            <person name="Swayne D.E."/>
        </authorList>
    </citation>
    <scope>NUCLEOTIDE SEQUENCE [LARGE SCALE GENOMIC DNA]</scope>
    <source>
        <strain evidence="3 4">DSM 12555</strain>
    </source>
</reference>
<evidence type="ECO:0000313" key="3">
    <source>
        <dbReference type="EMBL" id="SMC25659.1"/>
    </source>
</evidence>
<gene>
    <name evidence="3" type="ORF">SAMN02745134_02523</name>
</gene>
<proteinExistence type="predicted"/>
<dbReference type="PANTHER" id="PTHR42949">
    <property type="entry name" value="ANAEROBIC GLYCEROL-3-PHOSPHATE DEHYDROGENASE SUBUNIT B"/>
    <property type="match status" value="1"/>
</dbReference>
<organism evidence="3 4">
    <name type="scientific">Clostridium acidisoli DSM 12555</name>
    <dbReference type="NCBI Taxonomy" id="1121291"/>
    <lineage>
        <taxon>Bacteria</taxon>
        <taxon>Bacillati</taxon>
        <taxon>Bacillota</taxon>
        <taxon>Clostridia</taxon>
        <taxon>Eubacteriales</taxon>
        <taxon>Clostridiaceae</taxon>
        <taxon>Clostridium</taxon>
    </lineage>
</organism>
<dbReference type="OrthoDB" id="9776839at2"/>
<dbReference type="SUPFAM" id="SSF51905">
    <property type="entry name" value="FAD/NAD(P)-binding domain"/>
    <property type="match status" value="1"/>
</dbReference>
<dbReference type="Gene3D" id="3.50.50.60">
    <property type="entry name" value="FAD/NAD(P)-binding domain"/>
    <property type="match status" value="2"/>
</dbReference>
<protein>
    <submittedName>
        <fullName evidence="3">Thioredoxin reductase</fullName>
    </submittedName>
</protein>
<feature type="domain" description="FAD/NAD(P)-binding" evidence="2">
    <location>
        <begin position="5"/>
        <end position="303"/>
    </location>
</feature>
<keyword evidence="1" id="KW-0560">Oxidoreductase</keyword>
<dbReference type="RefSeq" id="WP_084116351.1">
    <property type="nucleotide sequence ID" value="NZ_FWXH01000010.1"/>
</dbReference>
<dbReference type="InterPro" id="IPR036188">
    <property type="entry name" value="FAD/NAD-bd_sf"/>
</dbReference>
<dbReference type="PRINTS" id="PR00368">
    <property type="entry name" value="FADPNR"/>
</dbReference>
<dbReference type="EMBL" id="FWXH01000010">
    <property type="protein sequence ID" value="SMC25659.1"/>
    <property type="molecule type" value="Genomic_DNA"/>
</dbReference>
<dbReference type="GO" id="GO:0016491">
    <property type="term" value="F:oxidoreductase activity"/>
    <property type="evidence" value="ECO:0007669"/>
    <property type="project" value="UniProtKB-KW"/>
</dbReference>
<dbReference type="InterPro" id="IPR051691">
    <property type="entry name" value="Metab_Enz_Cyan_OpOx_G3PDH"/>
</dbReference>
<evidence type="ECO:0000259" key="2">
    <source>
        <dbReference type="Pfam" id="PF07992"/>
    </source>
</evidence>
<accession>A0A1W1XNV7</accession>
<evidence type="ECO:0000313" key="4">
    <source>
        <dbReference type="Proteomes" id="UP000192468"/>
    </source>
</evidence>
<keyword evidence="4" id="KW-1185">Reference proteome</keyword>
<dbReference type="PRINTS" id="PR00469">
    <property type="entry name" value="PNDRDTASEII"/>
</dbReference>
<name>A0A1W1XNV7_9CLOT</name>
<dbReference type="PANTHER" id="PTHR42949:SF3">
    <property type="entry name" value="ANAEROBIC GLYCEROL-3-PHOSPHATE DEHYDROGENASE SUBUNIT B"/>
    <property type="match status" value="1"/>
</dbReference>
<dbReference type="InterPro" id="IPR023753">
    <property type="entry name" value="FAD/NAD-binding_dom"/>
</dbReference>
<dbReference type="AlphaFoldDB" id="A0A1W1XNV7"/>
<dbReference type="STRING" id="1121291.SAMN02745134_02523"/>
<dbReference type="Proteomes" id="UP000192468">
    <property type="component" value="Unassembled WGS sequence"/>
</dbReference>
<evidence type="ECO:0000256" key="1">
    <source>
        <dbReference type="ARBA" id="ARBA00023002"/>
    </source>
</evidence>
<dbReference type="Pfam" id="PF07992">
    <property type="entry name" value="Pyr_redox_2"/>
    <property type="match status" value="1"/>
</dbReference>
<sequence>MKTYYDIVVIGAGPAGLLSAISAKKQGIDDIIIIDRDDNLGGILNQCIHDGFGIEIFNENLTGTEYAERLNEEVKKLNIQYKCNTVVLNIDDNKVVTAVNKNQGIFQIKAKALIYATGARETANFKINIDKSRSAGVYTAGTVQRFVNIEGYVPGKNALILGSDNIALITAGRLAIEGTNVKALIEPQQHILGDKEKLELWIHSFNIPIKLGYDIVEIKGRKRITGVTIAKLDNNKIIEGTEEHIECDALIVGAKLTPEIELIKKLTITMCKETMGPKVDKNFQTDISGIFVCGNALHINRSADGAAIEGKKTGIYAANYIRKL</sequence>